<dbReference type="RefSeq" id="WP_013652366.1">
    <property type="nucleotide sequence ID" value="NC_015259.1"/>
</dbReference>
<dbReference type="AlphaFoldDB" id="F2J507"/>
<feature type="compositionally biased region" description="Gly residues" evidence="1">
    <location>
        <begin position="120"/>
        <end position="129"/>
    </location>
</feature>
<dbReference type="EMBL" id="CP002568">
    <property type="protein sequence ID" value="ADZ70049.1"/>
    <property type="molecule type" value="Genomic_DNA"/>
</dbReference>
<evidence type="ECO:0000313" key="2">
    <source>
        <dbReference type="EMBL" id="ADZ70049.1"/>
    </source>
</evidence>
<name>F2J507_POLGS</name>
<organism evidence="2 3">
    <name type="scientific">Polymorphum gilvum (strain LMG 25793 / CGMCC 1.9160 / SL003B-26A1)</name>
    <dbReference type="NCBI Taxonomy" id="991905"/>
    <lineage>
        <taxon>Bacteria</taxon>
        <taxon>Pseudomonadati</taxon>
        <taxon>Pseudomonadota</taxon>
        <taxon>Alphaproteobacteria</taxon>
        <taxon>Rhodobacterales</taxon>
        <taxon>Paracoccaceae</taxon>
        <taxon>Polymorphum</taxon>
    </lineage>
</organism>
<evidence type="ECO:0000256" key="1">
    <source>
        <dbReference type="SAM" id="MobiDB-lite"/>
    </source>
</evidence>
<sequence>MYRLNRTSFRQYLALGLAVFAVIAMTAEPIFARAAAPVTRLGDTAVVLALQSTILEVDAKGNAGKRCQMRKCPEATPMLPVPVGKSAEERRMTWSVEATRCPCERVVDLRTPPPRSRAIGPGGARRAGT</sequence>
<gene>
    <name evidence="2" type="ordered locus">SL003B_1621</name>
</gene>
<dbReference type="HOGENOM" id="CLU_1946807_0_0_5"/>
<dbReference type="STRING" id="991905.SL003B_1621"/>
<dbReference type="KEGG" id="pgv:SL003B_1621"/>
<proteinExistence type="predicted"/>
<protein>
    <submittedName>
        <fullName evidence="2">Uncharacterized protein</fullName>
    </submittedName>
</protein>
<reference evidence="2 3" key="1">
    <citation type="journal article" date="2011" name="J. Bacteriol.">
        <title>Complete genome sequence of Polymorphum gilvum SL003B-26A1T, a crude oil-degrading bacterium from oil-polluted saline soil.</title>
        <authorList>
            <person name="Li S.G."/>
            <person name="Tang Y.Q."/>
            <person name="Nie Y."/>
            <person name="Cai M."/>
            <person name="Wu X.L."/>
        </authorList>
    </citation>
    <scope>NUCLEOTIDE SEQUENCE [LARGE SCALE GENOMIC DNA]</scope>
    <source>
        <strain evidence="3">LMG 25793 / CGMCC 1.9160 / SL003B-26A1</strain>
    </source>
</reference>
<keyword evidence="3" id="KW-1185">Reference proteome</keyword>
<evidence type="ECO:0000313" key="3">
    <source>
        <dbReference type="Proteomes" id="UP000008130"/>
    </source>
</evidence>
<feature type="region of interest" description="Disordered" evidence="1">
    <location>
        <begin position="109"/>
        <end position="129"/>
    </location>
</feature>
<accession>F2J507</accession>
<dbReference type="Proteomes" id="UP000008130">
    <property type="component" value="Chromosome"/>
</dbReference>